<dbReference type="SUPFAM" id="SSF52833">
    <property type="entry name" value="Thioredoxin-like"/>
    <property type="match status" value="1"/>
</dbReference>
<keyword evidence="1" id="KW-1185">Reference proteome</keyword>
<protein>
    <submittedName>
        <fullName evidence="2">Uncharacterized protein LOC105047969 isoform X1</fullName>
    </submittedName>
</protein>
<evidence type="ECO:0000313" key="1">
    <source>
        <dbReference type="Proteomes" id="UP000504607"/>
    </source>
</evidence>
<sequence>MPSGLLQLPDIHKKALFGFRLRYCYRPPAAAPVPSQGACCWCGQMMAQSGGGEKKCRTEYDCINSKQEFLDALSLAGDRLVIVAFYGTWCGSSLALYPKFYRGAEGQLESFSCSLAKGLLSSFAADRNHDRLKSSCSTGEVSLVTLRPYFEASTSSIKSKYFLWLAWRKRLNTSNVLGRKLGKNLGPSTICNQVPKAIPPFLKLPHFQLNLDGYLLNT</sequence>
<evidence type="ECO:0000313" key="2">
    <source>
        <dbReference type="RefSeq" id="XP_019707181.1"/>
    </source>
</evidence>
<dbReference type="OrthoDB" id="2121326at2759"/>
<dbReference type="KEGG" id="egu:105047969"/>
<gene>
    <name evidence="2" type="primary">LOC105047969</name>
</gene>
<dbReference type="InterPro" id="IPR036249">
    <property type="entry name" value="Thioredoxin-like_sf"/>
</dbReference>
<reference evidence="2" key="1">
    <citation type="submission" date="2025-08" db="UniProtKB">
        <authorList>
            <consortium name="RefSeq"/>
        </authorList>
    </citation>
    <scope>IDENTIFICATION</scope>
</reference>
<dbReference type="AlphaFoldDB" id="A0A6J0PLQ1"/>
<dbReference type="Gene3D" id="3.40.30.10">
    <property type="entry name" value="Glutaredoxin"/>
    <property type="match status" value="1"/>
</dbReference>
<dbReference type="RefSeq" id="XP_019707181.1">
    <property type="nucleotide sequence ID" value="XM_019851622.2"/>
</dbReference>
<name>A0A6J0PLQ1_ELAGV</name>
<organism evidence="1 2">
    <name type="scientific">Elaeis guineensis var. tenera</name>
    <name type="common">Oil palm</name>
    <dbReference type="NCBI Taxonomy" id="51953"/>
    <lineage>
        <taxon>Eukaryota</taxon>
        <taxon>Viridiplantae</taxon>
        <taxon>Streptophyta</taxon>
        <taxon>Embryophyta</taxon>
        <taxon>Tracheophyta</taxon>
        <taxon>Spermatophyta</taxon>
        <taxon>Magnoliopsida</taxon>
        <taxon>Liliopsida</taxon>
        <taxon>Arecaceae</taxon>
        <taxon>Arecoideae</taxon>
        <taxon>Cocoseae</taxon>
        <taxon>Elaeidinae</taxon>
        <taxon>Elaeis</taxon>
    </lineage>
</organism>
<dbReference type="Proteomes" id="UP000504607">
    <property type="component" value="Chromosome 7"/>
</dbReference>
<proteinExistence type="predicted"/>
<dbReference type="InParanoid" id="A0A6J0PLQ1"/>
<accession>A0A6J0PLQ1</accession>
<dbReference type="GeneID" id="105047969"/>